<organism evidence="8 9">
    <name type="scientific">Roseovarius pacificus</name>
    <dbReference type="NCBI Taxonomy" id="337701"/>
    <lineage>
        <taxon>Bacteria</taxon>
        <taxon>Pseudomonadati</taxon>
        <taxon>Pseudomonadota</taxon>
        <taxon>Alphaproteobacteria</taxon>
        <taxon>Rhodobacterales</taxon>
        <taxon>Roseobacteraceae</taxon>
        <taxon>Roseovarius</taxon>
    </lineage>
</organism>
<dbReference type="AlphaFoldDB" id="A0A1M6WK61"/>
<gene>
    <name evidence="8" type="ORF">SAMN05444398_10150</name>
</gene>
<protein>
    <submittedName>
        <fullName evidence="8">Thiosulfate reductase cytochrome b subunit</fullName>
    </submittedName>
</protein>
<comment type="subcellular location">
    <subcellularLocation>
        <location evidence="1">Cell membrane</location>
        <topology evidence="1">Multi-pass membrane protein</topology>
    </subcellularLocation>
</comment>
<evidence type="ECO:0000256" key="4">
    <source>
        <dbReference type="ARBA" id="ARBA00022989"/>
    </source>
</evidence>
<dbReference type="EMBL" id="FRBR01000001">
    <property type="protein sequence ID" value="SHK94140.1"/>
    <property type="molecule type" value="Genomic_DNA"/>
</dbReference>
<keyword evidence="4 6" id="KW-1133">Transmembrane helix</keyword>
<keyword evidence="9" id="KW-1185">Reference proteome</keyword>
<feature type="transmembrane region" description="Helical" evidence="6">
    <location>
        <begin position="21"/>
        <end position="41"/>
    </location>
</feature>
<dbReference type="InterPro" id="IPR016174">
    <property type="entry name" value="Di-haem_cyt_TM"/>
</dbReference>
<dbReference type="Proteomes" id="UP000183974">
    <property type="component" value="Unassembled WGS sequence"/>
</dbReference>
<evidence type="ECO:0000259" key="7">
    <source>
        <dbReference type="Pfam" id="PF01292"/>
    </source>
</evidence>
<dbReference type="Pfam" id="PF01292">
    <property type="entry name" value="Ni_hydr_CYTB"/>
    <property type="match status" value="1"/>
</dbReference>
<dbReference type="GO" id="GO:0005886">
    <property type="term" value="C:plasma membrane"/>
    <property type="evidence" value="ECO:0007669"/>
    <property type="project" value="UniProtKB-SubCell"/>
</dbReference>
<keyword evidence="5 6" id="KW-0472">Membrane</keyword>
<dbReference type="InterPro" id="IPR051542">
    <property type="entry name" value="Hydrogenase_cytochrome"/>
</dbReference>
<feature type="transmembrane region" description="Helical" evidence="6">
    <location>
        <begin position="117"/>
        <end position="140"/>
    </location>
</feature>
<feature type="transmembrane region" description="Helical" evidence="6">
    <location>
        <begin position="152"/>
        <end position="179"/>
    </location>
</feature>
<feature type="domain" description="Cytochrome b561 bacterial/Ni-hydrogenase" evidence="7">
    <location>
        <begin position="8"/>
        <end position="194"/>
    </location>
</feature>
<evidence type="ECO:0000256" key="6">
    <source>
        <dbReference type="SAM" id="Phobius"/>
    </source>
</evidence>
<dbReference type="PANTHER" id="PTHR30485">
    <property type="entry name" value="NI/FE-HYDROGENASE 1 B-TYPE CYTOCHROME SUBUNIT"/>
    <property type="match status" value="1"/>
</dbReference>
<evidence type="ECO:0000256" key="1">
    <source>
        <dbReference type="ARBA" id="ARBA00004651"/>
    </source>
</evidence>
<keyword evidence="2" id="KW-1003">Cell membrane</keyword>
<keyword evidence="3 6" id="KW-0812">Transmembrane</keyword>
<name>A0A1M6WK61_9RHOB</name>
<dbReference type="SUPFAM" id="SSF81342">
    <property type="entry name" value="Transmembrane di-heme cytochromes"/>
    <property type="match status" value="1"/>
</dbReference>
<proteinExistence type="predicted"/>
<dbReference type="GO" id="GO:0020037">
    <property type="term" value="F:heme binding"/>
    <property type="evidence" value="ECO:0007669"/>
    <property type="project" value="TreeGrafter"/>
</dbReference>
<evidence type="ECO:0000256" key="2">
    <source>
        <dbReference type="ARBA" id="ARBA00022475"/>
    </source>
</evidence>
<dbReference type="STRING" id="337701.SAMN05444398_10150"/>
<evidence type="ECO:0000256" key="3">
    <source>
        <dbReference type="ARBA" id="ARBA00022692"/>
    </source>
</evidence>
<reference evidence="8 9" key="1">
    <citation type="submission" date="2016-11" db="EMBL/GenBank/DDBJ databases">
        <authorList>
            <person name="Jaros S."/>
            <person name="Januszkiewicz K."/>
            <person name="Wedrychowicz H."/>
        </authorList>
    </citation>
    <scope>NUCLEOTIDE SEQUENCE [LARGE SCALE GENOMIC DNA]</scope>
    <source>
        <strain evidence="8 9">DSM 29589</strain>
    </source>
</reference>
<evidence type="ECO:0000313" key="9">
    <source>
        <dbReference type="Proteomes" id="UP000183974"/>
    </source>
</evidence>
<dbReference type="GO" id="GO:0022904">
    <property type="term" value="P:respiratory electron transport chain"/>
    <property type="evidence" value="ECO:0007669"/>
    <property type="project" value="InterPro"/>
</dbReference>
<evidence type="ECO:0000256" key="5">
    <source>
        <dbReference type="ARBA" id="ARBA00023136"/>
    </source>
</evidence>
<accession>A0A1M6WK61</accession>
<dbReference type="PANTHER" id="PTHR30485:SF1">
    <property type="entry name" value="CYTOCHROME YDHU-RELATED"/>
    <property type="match status" value="1"/>
</dbReference>
<dbReference type="RefSeq" id="WP_073031388.1">
    <property type="nucleotide sequence ID" value="NZ_BMLR01000001.1"/>
</dbReference>
<sequence>MTERYVKVYPRFERFWHWTQMLLIVALLFTGLGLNGLHTLIPFGPAVMLHTVAALALIVLWVFAIFWHLTTGTWKHYVPTRNGLVRVAKFYLFDIFKGDPHPYRKAYWRKHNPLQSITYLALKIILFPAIWITGLLALGWNFWEGAENATALAGWVTGIHLVAAYAIAAFVIAHVYLLTVGHSFREHVKPMITGFDKIDLTPEEEAYLEADEPGRIRPRG</sequence>
<dbReference type="GO" id="GO:0009055">
    <property type="term" value="F:electron transfer activity"/>
    <property type="evidence" value="ECO:0007669"/>
    <property type="project" value="InterPro"/>
</dbReference>
<feature type="transmembrane region" description="Helical" evidence="6">
    <location>
        <begin position="47"/>
        <end position="67"/>
    </location>
</feature>
<dbReference type="InterPro" id="IPR011577">
    <property type="entry name" value="Cyt_b561_bac/Ni-Hgenase"/>
</dbReference>
<dbReference type="OrthoDB" id="1117555at2"/>
<evidence type="ECO:0000313" key="8">
    <source>
        <dbReference type="EMBL" id="SHK94140.1"/>
    </source>
</evidence>
<dbReference type="Gene3D" id="1.20.950.20">
    <property type="entry name" value="Transmembrane di-heme cytochromes, Chain C"/>
    <property type="match status" value="1"/>
</dbReference>